<proteinExistence type="predicted"/>
<comment type="caution">
    <text evidence="2">The sequence shown here is derived from an EMBL/GenBank/DDBJ whole genome shotgun (WGS) entry which is preliminary data.</text>
</comment>
<organism evidence="2 3">
    <name type="scientific">Faecalicoccus pleomorphus</name>
    <dbReference type="NCBI Taxonomy" id="1323"/>
    <lineage>
        <taxon>Bacteria</taxon>
        <taxon>Bacillati</taxon>
        <taxon>Bacillota</taxon>
        <taxon>Erysipelotrichia</taxon>
        <taxon>Erysipelotrichales</taxon>
        <taxon>Erysipelotrichaceae</taxon>
        <taxon>Faecalicoccus</taxon>
    </lineage>
</organism>
<dbReference type="AlphaFoldDB" id="A0A3E3E8H2"/>
<dbReference type="Proteomes" id="UP000260721">
    <property type="component" value="Unassembled WGS sequence"/>
</dbReference>
<name>A0A3E3E8H2_9FIRM</name>
<evidence type="ECO:0000313" key="3">
    <source>
        <dbReference type="Proteomes" id="UP000260721"/>
    </source>
</evidence>
<reference evidence="2 3" key="1">
    <citation type="submission" date="2018-08" db="EMBL/GenBank/DDBJ databases">
        <title>A genome reference for cultivated species of the human gut microbiota.</title>
        <authorList>
            <person name="Zou Y."/>
            <person name="Xue W."/>
            <person name="Luo G."/>
        </authorList>
    </citation>
    <scope>NUCLEOTIDE SEQUENCE [LARGE SCALE GENOMIC DNA]</scope>
    <source>
        <strain evidence="2 3">TF08-11</strain>
    </source>
</reference>
<dbReference type="RefSeq" id="WP_117445228.1">
    <property type="nucleotide sequence ID" value="NZ_QUSK01000001.1"/>
</dbReference>
<sequence>MATTRIIPMHQNKGKTIRQCLSDRLDYGKNPDKTHDGQLISAYACDPETADAEFALSKREYYQLTGRRQDSDVIAYQVRQSFRPGEITPEEANRIGYEFAERFLKGNHAFIVCTHTDKQHIHNHIYWNSTSLDCTRKFRNFWGSTMAVRKLSDLICVQHRLSVIENPKPHGISYNRWQGDIEKLSNRDRLCLDMDAALAKKPHDLEGFYSLMEQAGYTVTRGKNITFRHPRQKRNIRMRSLPEEYREDAIREVLSGRRIHNPRKRRSPLAEQKAQLVSSLEAKQNQGRGHYYDLSIQNQITKQQARALLYYQQHGFTSADDFEAFAESVEAVKQRRDALSAQITSTEKRLNEIAVLQKHITNYLKTKDIYAGYRASGYSKAYYEEHEDAIKLCKASKRAFDELLPSDTSGKTAGSHKKQLPSLKALRAEYAELLAMKKAAYPEYYRSKDEYRELLTYQANLAGLFGIENVRSAPQREHQQEEK</sequence>
<dbReference type="InterPro" id="IPR005094">
    <property type="entry name" value="Endonuclease_MobA/VirD2"/>
</dbReference>
<protein>
    <submittedName>
        <fullName evidence="2">Relaxase</fullName>
    </submittedName>
</protein>
<accession>A0A3E3E8H2</accession>
<dbReference type="EMBL" id="QUSK01000001">
    <property type="protein sequence ID" value="RGD78370.1"/>
    <property type="molecule type" value="Genomic_DNA"/>
</dbReference>
<evidence type="ECO:0000313" key="2">
    <source>
        <dbReference type="EMBL" id="RGD78370.1"/>
    </source>
</evidence>
<gene>
    <name evidence="2" type="ORF">DXC78_00610</name>
</gene>
<dbReference type="Pfam" id="PF03432">
    <property type="entry name" value="Relaxase"/>
    <property type="match status" value="1"/>
</dbReference>
<evidence type="ECO:0000259" key="1">
    <source>
        <dbReference type="Pfam" id="PF03432"/>
    </source>
</evidence>
<feature type="domain" description="MobA/VirD2-like nuclease" evidence="1">
    <location>
        <begin position="27"/>
        <end position="161"/>
    </location>
</feature>